<dbReference type="EMBL" id="LAFY01000050">
    <property type="protein sequence ID" value="KJY02426.1"/>
    <property type="molecule type" value="Genomic_DNA"/>
</dbReference>
<feature type="region of interest" description="Disordered" evidence="1">
    <location>
        <begin position="196"/>
        <end position="215"/>
    </location>
</feature>
<reference evidence="2 3" key="1">
    <citation type="submission" date="2015-03" db="EMBL/GenBank/DDBJ databases">
        <title>RNA-seq based gene annotation and comparative genomics of four Zymoseptoria species reveal species-specific pathogenicity related genes and transposable element activity.</title>
        <authorList>
            <person name="Grandaubert J."/>
            <person name="Bhattacharyya A."/>
            <person name="Stukenbrock E.H."/>
        </authorList>
    </citation>
    <scope>NUCLEOTIDE SEQUENCE [LARGE SCALE GENOMIC DNA]</scope>
    <source>
        <strain evidence="2 3">Zb18110</strain>
    </source>
</reference>
<name>A0A0F4H1P8_9PEZI</name>
<dbReference type="Proteomes" id="UP000033647">
    <property type="component" value="Unassembled WGS sequence"/>
</dbReference>
<dbReference type="AlphaFoldDB" id="A0A0F4H1P8"/>
<feature type="region of interest" description="Disordered" evidence="1">
    <location>
        <begin position="1"/>
        <end position="134"/>
    </location>
</feature>
<evidence type="ECO:0000256" key="1">
    <source>
        <dbReference type="SAM" id="MobiDB-lite"/>
    </source>
</evidence>
<protein>
    <submittedName>
        <fullName evidence="2">Uncharacterized protein</fullName>
    </submittedName>
</protein>
<feature type="compositionally biased region" description="Pro residues" evidence="1">
    <location>
        <begin position="38"/>
        <end position="47"/>
    </location>
</feature>
<accession>A0A0F4H1P8</accession>
<feature type="compositionally biased region" description="Low complexity" evidence="1">
    <location>
        <begin position="72"/>
        <end position="87"/>
    </location>
</feature>
<feature type="compositionally biased region" description="Polar residues" evidence="1">
    <location>
        <begin position="120"/>
        <end position="133"/>
    </location>
</feature>
<evidence type="ECO:0000313" key="3">
    <source>
        <dbReference type="Proteomes" id="UP000033647"/>
    </source>
</evidence>
<organism evidence="2 3">
    <name type="scientific">Zymoseptoria brevis</name>
    <dbReference type="NCBI Taxonomy" id="1047168"/>
    <lineage>
        <taxon>Eukaryota</taxon>
        <taxon>Fungi</taxon>
        <taxon>Dikarya</taxon>
        <taxon>Ascomycota</taxon>
        <taxon>Pezizomycotina</taxon>
        <taxon>Dothideomycetes</taxon>
        <taxon>Dothideomycetidae</taxon>
        <taxon>Mycosphaerellales</taxon>
        <taxon>Mycosphaerellaceae</taxon>
        <taxon>Zymoseptoria</taxon>
    </lineage>
</organism>
<keyword evidence="3" id="KW-1185">Reference proteome</keyword>
<comment type="caution">
    <text evidence="2">The sequence shown here is derived from an EMBL/GenBank/DDBJ whole genome shotgun (WGS) entry which is preliminary data.</text>
</comment>
<evidence type="ECO:0000313" key="2">
    <source>
        <dbReference type="EMBL" id="KJY02426.1"/>
    </source>
</evidence>
<sequence>MQTPPQIQLEAFPRLSDSQTPPHTPSATQPPTTHIPPRKPIPYPPNPDDGFTPIPVDDDTEQIPLHSLLLQTPSTIPSPSRSPAATINRVEDRILSEGRKRDLDESWPQASDWPGAPSAPSATKNPPIGSTSVEADWYTAESARARNMRGAGAGRHYVDGEEVEVDCWTRFREKLMFWKRNEKVETEEERAVRKRAKQVRDMEDDEEGVSGTLWR</sequence>
<feature type="compositionally biased region" description="Polar residues" evidence="1">
    <location>
        <begin position="16"/>
        <end position="32"/>
    </location>
</feature>
<feature type="compositionally biased region" description="Basic and acidic residues" evidence="1">
    <location>
        <begin position="89"/>
        <end position="104"/>
    </location>
</feature>
<proteinExistence type="predicted"/>
<gene>
    <name evidence="2" type="ORF">TI39_contig53g00013</name>
</gene>